<reference evidence="8 13" key="2">
    <citation type="submission" date="2018-08" db="EMBL/GenBank/DDBJ databases">
        <title>A genome reference for cultivated species of the human gut microbiota.</title>
        <authorList>
            <person name="Zou Y."/>
            <person name="Xue W."/>
            <person name="Luo G."/>
        </authorList>
    </citation>
    <scope>NUCLEOTIDE SEQUENCE [LARGE SCALE GENOMIC DNA]</scope>
    <source>
        <strain evidence="8 13">AF32-8AC</strain>
    </source>
</reference>
<evidence type="ECO:0000313" key="11">
    <source>
        <dbReference type="Proteomes" id="UP000251144"/>
    </source>
</evidence>
<dbReference type="InterPro" id="IPR045865">
    <property type="entry name" value="ACT-like_dom_sf"/>
</dbReference>
<dbReference type="EMBL" id="JAGZYH010000065">
    <property type="protein sequence ID" value="MBS6623041.1"/>
    <property type="molecule type" value="Genomic_DNA"/>
</dbReference>
<dbReference type="EMBL" id="JAGZAM010000001">
    <property type="protein sequence ID" value="MBS5686778.1"/>
    <property type="molecule type" value="Genomic_DNA"/>
</dbReference>
<proteinExistence type="predicted"/>
<gene>
    <name evidence="7" type="ORF">C4N22_02060</name>
    <name evidence="6" type="ORF">C4N25_01435</name>
    <name evidence="5" type="ORF">C4N26_14135</name>
    <name evidence="4" type="ORF">C4N27_11320</name>
    <name evidence="8" type="ORF">DWZ46_12150</name>
    <name evidence="3" type="ORF">KH315_12930</name>
    <name evidence="2" type="ORF">KHW66_01480</name>
</gene>
<evidence type="ECO:0000313" key="6">
    <source>
        <dbReference type="EMBL" id="RAW52472.1"/>
    </source>
</evidence>
<dbReference type="AlphaFoldDB" id="A0A1Q6QQ71"/>
<evidence type="ECO:0000313" key="7">
    <source>
        <dbReference type="EMBL" id="RAW61765.1"/>
    </source>
</evidence>
<evidence type="ECO:0000313" key="10">
    <source>
        <dbReference type="Proteomes" id="UP000250997"/>
    </source>
</evidence>
<dbReference type="OrthoDB" id="9788773at2"/>
<dbReference type="Proteomes" id="UP000251144">
    <property type="component" value="Unassembled WGS sequence"/>
</dbReference>
<evidence type="ECO:0000313" key="5">
    <source>
        <dbReference type="EMBL" id="RAW50134.1"/>
    </source>
</evidence>
<evidence type="ECO:0000313" key="8">
    <source>
        <dbReference type="EMBL" id="RGB88203.1"/>
    </source>
</evidence>
<dbReference type="InterPro" id="IPR002912">
    <property type="entry name" value="ACT_dom"/>
</dbReference>
<evidence type="ECO:0000313" key="12">
    <source>
        <dbReference type="Proteomes" id="UP000251634"/>
    </source>
</evidence>
<feature type="domain" description="ACT" evidence="1">
    <location>
        <begin position="70"/>
        <end position="145"/>
    </location>
</feature>
<evidence type="ECO:0000313" key="9">
    <source>
        <dbReference type="Proteomes" id="UP000250583"/>
    </source>
</evidence>
<dbReference type="EMBL" id="PRLE01000001">
    <property type="protein sequence ID" value="RAW61765.1"/>
    <property type="molecule type" value="Genomic_DNA"/>
</dbReference>
<dbReference type="Proteomes" id="UP000250583">
    <property type="component" value="Unassembled WGS sequence"/>
</dbReference>
<dbReference type="EMBL" id="PRLB01000021">
    <property type="protein sequence ID" value="RAW50134.1"/>
    <property type="molecule type" value="Genomic_DNA"/>
</dbReference>
<dbReference type="Proteomes" id="UP000250997">
    <property type="component" value="Unassembled WGS sequence"/>
</dbReference>
<dbReference type="Proteomes" id="UP000811365">
    <property type="component" value="Unassembled WGS sequence"/>
</dbReference>
<dbReference type="EMBL" id="PRLA01000009">
    <property type="protein sequence ID" value="RAW48442.1"/>
    <property type="molecule type" value="Genomic_DNA"/>
</dbReference>
<organism evidence="8 13">
    <name type="scientific">Faecalibacterium prausnitzii</name>
    <dbReference type="NCBI Taxonomy" id="853"/>
    <lineage>
        <taxon>Bacteria</taxon>
        <taxon>Bacillati</taxon>
        <taxon>Bacillota</taxon>
        <taxon>Clostridia</taxon>
        <taxon>Eubacteriales</taxon>
        <taxon>Oscillospiraceae</taxon>
        <taxon>Faecalibacterium</taxon>
    </lineage>
</organism>
<protein>
    <submittedName>
        <fullName evidence="8">ACT domain-containing protein</fullName>
    </submittedName>
</protein>
<evidence type="ECO:0000313" key="3">
    <source>
        <dbReference type="EMBL" id="MBS6623041.1"/>
    </source>
</evidence>
<name>A0A1Q6QQ71_9FIRM</name>
<dbReference type="Proteomes" id="UP000260991">
    <property type="component" value="Unassembled WGS sequence"/>
</dbReference>
<dbReference type="EMBL" id="QVER01000017">
    <property type="protein sequence ID" value="RGB88203.1"/>
    <property type="molecule type" value="Genomic_DNA"/>
</dbReference>
<evidence type="ECO:0000259" key="1">
    <source>
        <dbReference type="PROSITE" id="PS51671"/>
    </source>
</evidence>
<dbReference type="PROSITE" id="PS51671">
    <property type="entry name" value="ACT"/>
    <property type="match status" value="1"/>
</dbReference>
<dbReference type="SUPFAM" id="SSF55021">
    <property type="entry name" value="ACT-like"/>
    <property type="match status" value="1"/>
</dbReference>
<dbReference type="Proteomes" id="UP000251634">
    <property type="component" value="Unassembled WGS sequence"/>
</dbReference>
<accession>A0A1Q6QQ71</accession>
<dbReference type="EMBL" id="PRKZ01000001">
    <property type="protein sequence ID" value="RAW52472.1"/>
    <property type="molecule type" value="Genomic_DNA"/>
</dbReference>
<dbReference type="Proteomes" id="UP000733372">
    <property type="component" value="Unassembled WGS sequence"/>
</dbReference>
<comment type="caution">
    <text evidence="8">The sequence shown here is derived from an EMBL/GenBank/DDBJ whole genome shotgun (WGS) entry which is preliminary data.</text>
</comment>
<sequence length="146" mass="15987">MNKLERRFYLVDAQVLPEVFLKVVRAKELLASGEARSISAATRSVDLSRSAFYKYKDCIFDSENGREVITVMATLRDETGALQSLLAGISAAGASIVTINQSTPENGAALVAVTIRTDTMQMTPEELTEKLSRQRMVVGVHCGYNL</sequence>
<dbReference type="RefSeq" id="WP_112114976.1">
    <property type="nucleotide sequence ID" value="NZ_CABHMY010000111.1"/>
</dbReference>
<evidence type="ECO:0000313" key="13">
    <source>
        <dbReference type="Proteomes" id="UP000260991"/>
    </source>
</evidence>
<dbReference type="NCBIfam" id="NF003361">
    <property type="entry name" value="PRK04435.1"/>
    <property type="match status" value="1"/>
</dbReference>
<reference evidence="2" key="3">
    <citation type="submission" date="2021-02" db="EMBL/GenBank/DDBJ databases">
        <title>Infant gut strain persistence is associated with maternal origin, phylogeny, and functional potential including surface adhesion and iron acquisition.</title>
        <authorList>
            <person name="Lou Y.C."/>
        </authorList>
    </citation>
    <scope>NUCLEOTIDE SEQUENCE</scope>
    <source>
        <strain evidence="3">L2_039_000G1_dasL2_039_000G1_maxbin2.maxbin.077</strain>
        <strain evidence="2">L3_101_367G1_dasL3_101_367G1_metabat.metabat.26</strain>
    </source>
</reference>
<evidence type="ECO:0000313" key="2">
    <source>
        <dbReference type="EMBL" id="MBS5686778.1"/>
    </source>
</evidence>
<reference evidence="9 10" key="1">
    <citation type="submission" date="2018-02" db="EMBL/GenBank/DDBJ databases">
        <title>Complete genome sequencing of Faecalibacterium prausnitzii strains isolated from the human gut.</title>
        <authorList>
            <person name="Fitzgerald B.C."/>
            <person name="Shkoporov A.N."/>
            <person name="Ross P.R."/>
            <person name="Hill C."/>
        </authorList>
    </citation>
    <scope>NUCLEOTIDE SEQUENCE [LARGE SCALE GENOMIC DNA]</scope>
    <source>
        <strain evidence="7 9">APC923/61-1</strain>
        <strain evidence="4 10">APC942/18-1</strain>
        <strain evidence="5 11">APC942/32-1</strain>
        <strain evidence="6 12">APC942/8-14-2</strain>
    </source>
</reference>
<evidence type="ECO:0000313" key="4">
    <source>
        <dbReference type="EMBL" id="RAW48442.1"/>
    </source>
</evidence>